<feature type="signal peptide" evidence="1">
    <location>
        <begin position="1"/>
        <end position="24"/>
    </location>
</feature>
<dbReference type="Gene3D" id="2.60.20.10">
    <property type="entry name" value="Crystallins"/>
    <property type="match status" value="1"/>
</dbReference>
<sequence>MVKSYLIFAIIAAVLCLLFAQSHAFSVELYDQKHFKGQSTTVEVNRGCADVPDEWDDLASSILPKDCIIIYKHPDCQGPRVRLEPFTFGSAYLKEINFEDKISSISPCNVQSTPAPKTVTKS</sequence>
<keyword evidence="1" id="KW-0732">Signal</keyword>
<comment type="caution">
    <text evidence="2">The sequence shown here is derived from an EMBL/GenBank/DDBJ whole genome shotgun (WGS) entry which is preliminary data.</text>
</comment>
<reference evidence="2 3" key="1">
    <citation type="journal article" date="2016" name="Genome Biol. Evol.">
        <title>Gene Family Evolution Reflects Adaptation to Soil Environmental Stressors in the Genome of the Collembolan Orchesella cincta.</title>
        <authorList>
            <person name="Faddeeva-Vakhrusheva A."/>
            <person name="Derks M.F."/>
            <person name="Anvar S.Y."/>
            <person name="Agamennone V."/>
            <person name="Suring W."/>
            <person name="Smit S."/>
            <person name="van Straalen N.M."/>
            <person name="Roelofs D."/>
        </authorList>
    </citation>
    <scope>NUCLEOTIDE SEQUENCE [LARGE SCALE GENOMIC DNA]</scope>
    <source>
        <tissue evidence="2">Mixed pool</tissue>
    </source>
</reference>
<organism evidence="2 3">
    <name type="scientific">Orchesella cincta</name>
    <name type="common">Springtail</name>
    <name type="synonym">Podura cincta</name>
    <dbReference type="NCBI Taxonomy" id="48709"/>
    <lineage>
        <taxon>Eukaryota</taxon>
        <taxon>Metazoa</taxon>
        <taxon>Ecdysozoa</taxon>
        <taxon>Arthropoda</taxon>
        <taxon>Hexapoda</taxon>
        <taxon>Collembola</taxon>
        <taxon>Entomobryomorpha</taxon>
        <taxon>Entomobryoidea</taxon>
        <taxon>Orchesellidae</taxon>
        <taxon>Orchesellinae</taxon>
        <taxon>Orchesella</taxon>
    </lineage>
</organism>
<protein>
    <submittedName>
        <fullName evidence="2">Transcobalamin-2</fullName>
    </submittedName>
</protein>
<evidence type="ECO:0000313" key="3">
    <source>
        <dbReference type="Proteomes" id="UP000094527"/>
    </source>
</evidence>
<dbReference type="SUPFAM" id="SSF49695">
    <property type="entry name" value="gamma-Crystallin-like"/>
    <property type="match status" value="1"/>
</dbReference>
<gene>
    <name evidence="2" type="ORF">Ocin01_09433</name>
</gene>
<evidence type="ECO:0000313" key="2">
    <source>
        <dbReference type="EMBL" id="ODM97240.1"/>
    </source>
</evidence>
<accession>A0A1D2MVY7</accession>
<name>A0A1D2MVY7_ORCCI</name>
<evidence type="ECO:0000256" key="1">
    <source>
        <dbReference type="SAM" id="SignalP"/>
    </source>
</evidence>
<dbReference type="OMA" id="QELCINL"/>
<dbReference type="EMBL" id="LJIJ01000460">
    <property type="protein sequence ID" value="ODM97240.1"/>
    <property type="molecule type" value="Genomic_DNA"/>
</dbReference>
<dbReference type="OrthoDB" id="10378185at2759"/>
<feature type="chain" id="PRO_5008904625" evidence="1">
    <location>
        <begin position="25"/>
        <end position="122"/>
    </location>
</feature>
<dbReference type="Proteomes" id="UP000094527">
    <property type="component" value="Unassembled WGS sequence"/>
</dbReference>
<dbReference type="AlphaFoldDB" id="A0A1D2MVY7"/>
<dbReference type="InterPro" id="IPR011024">
    <property type="entry name" value="G_crystallin-like"/>
</dbReference>
<keyword evidence="3" id="KW-1185">Reference proteome</keyword>
<proteinExistence type="predicted"/>